<name>A0A2T7AVN3_9ENTR</name>
<organism evidence="2 3">
    <name type="scientific">Cronobacter muytjensii</name>
    <dbReference type="NCBI Taxonomy" id="413501"/>
    <lineage>
        <taxon>Bacteria</taxon>
        <taxon>Pseudomonadati</taxon>
        <taxon>Pseudomonadota</taxon>
        <taxon>Gammaproteobacteria</taxon>
        <taxon>Enterobacterales</taxon>
        <taxon>Enterobacteriaceae</taxon>
        <taxon>Cronobacter</taxon>
    </lineage>
</organism>
<keyword evidence="4" id="KW-1185">Reference proteome</keyword>
<dbReference type="OrthoDB" id="6562811at2"/>
<sequence length="130" mass="14354">MTTMHFAVWYSTTDDEKALREALPAPGCERHFLQDFGFAPGHAERAIALWYGAVPGETGSIHPHNPALDPQFAFLTRAAAEQLCERGVSDISFLYALPDVDYYGEKESSPLLVFLGNILCCPPPGFQLPR</sequence>
<proteinExistence type="predicted"/>
<evidence type="ECO:0000313" key="4">
    <source>
        <dbReference type="Proteomes" id="UP000469927"/>
    </source>
</evidence>
<evidence type="ECO:0000313" key="1">
    <source>
        <dbReference type="EMBL" id="KAB0878716.1"/>
    </source>
</evidence>
<dbReference type="EMBL" id="MSAE01000009">
    <property type="protein sequence ID" value="PUX16162.1"/>
    <property type="molecule type" value="Genomic_DNA"/>
</dbReference>
<reference evidence="2 3" key="1">
    <citation type="submission" date="2016-12" db="EMBL/GenBank/DDBJ databases">
        <title>Analysis of the Molecular Diversity Among Cronobacter Species Isolated from Filth Flies Using a Pan Genomic DNA Microarray.</title>
        <authorList>
            <person name="Pava-Ripoll M."/>
            <person name="Tall B."/>
            <person name="Farber J."/>
            <person name="Fanning S."/>
            <person name="Lehner A."/>
            <person name="Stephan R."/>
            <person name="Pagotto F."/>
            <person name="Iverson C."/>
            <person name="Ziobro G."/>
            <person name="Miller A."/>
            <person name="Pearson R."/>
            <person name="Yan Q."/>
            <person name="Kim M."/>
            <person name="Jeong S."/>
            <person name="Park J."/>
            <person name="Jun S."/>
            <person name="Choi H."/>
            <person name="Chung T."/>
            <person name="Yoo Y."/>
            <person name="Park E."/>
            <person name="Hwang S."/>
            <person name="Lee B."/>
            <person name="Sathyamoorthy V."/>
            <person name="Carter L."/>
            <person name="Mammel M."/>
            <person name="Jackson S."/>
            <person name="Kothary M."/>
            <person name="Patel I."/>
            <person name="Grim C."/>
            <person name="Gopinath G."/>
            <person name="Gangiredla J."/>
            <person name="Chase H."/>
        </authorList>
    </citation>
    <scope>NUCLEOTIDE SEQUENCE [LARGE SCALE GENOMIC DNA]</scope>
    <source>
        <strain evidence="2 3">MOD1-Md1s</strain>
    </source>
</reference>
<dbReference type="Proteomes" id="UP000244378">
    <property type="component" value="Unassembled WGS sequence"/>
</dbReference>
<protein>
    <submittedName>
        <fullName evidence="2">Uncharacterized protein</fullName>
    </submittedName>
</protein>
<dbReference type="GeneID" id="92215134"/>
<dbReference type="EMBL" id="WAGD01000031">
    <property type="protein sequence ID" value="KAB0878716.1"/>
    <property type="molecule type" value="Genomic_DNA"/>
</dbReference>
<gene>
    <name evidence="2" type="ORF">AUN14_06370</name>
    <name evidence="1" type="ORF">FZI19_11750</name>
</gene>
<reference evidence="1 4" key="2">
    <citation type="submission" date="2019-08" db="EMBL/GenBank/DDBJ databases">
        <title>Prevalence, distribution, and phylogeny of type two toxin-antitoxin genes possessed by Cronobacter species where C. sakazakii homologs follow sequence type lineages.</title>
        <authorList>
            <person name="Finkelstein S."/>
            <person name="Negrete F."/>
            <person name="Jang H."/>
            <person name="Gopinath G.R."/>
            <person name="Tall B.D."/>
        </authorList>
    </citation>
    <scope>NUCLEOTIDE SEQUENCE [LARGE SCALE GENOMIC DNA]</scope>
    <source>
        <strain evidence="1 4">MOD1_GK1257</strain>
    </source>
</reference>
<dbReference type="RefSeq" id="WP_038866629.1">
    <property type="nucleotide sequence ID" value="NZ_CP187979.1"/>
</dbReference>
<accession>A0A2T7AVN3</accession>
<comment type="caution">
    <text evidence="2">The sequence shown here is derived from an EMBL/GenBank/DDBJ whole genome shotgun (WGS) entry which is preliminary data.</text>
</comment>
<evidence type="ECO:0000313" key="3">
    <source>
        <dbReference type="Proteomes" id="UP000244378"/>
    </source>
</evidence>
<dbReference type="Proteomes" id="UP000469927">
    <property type="component" value="Unassembled WGS sequence"/>
</dbReference>
<dbReference type="AlphaFoldDB" id="A0A2T7AVN3"/>
<evidence type="ECO:0000313" key="2">
    <source>
        <dbReference type="EMBL" id="PUX16162.1"/>
    </source>
</evidence>